<proteinExistence type="predicted"/>
<evidence type="ECO:0000256" key="2">
    <source>
        <dbReference type="ARBA" id="ARBA00023172"/>
    </source>
</evidence>
<dbReference type="PROSITE" id="PS51898">
    <property type="entry name" value="TYR_RECOMBINASE"/>
    <property type="match status" value="1"/>
</dbReference>
<dbReference type="Gene3D" id="1.10.150.130">
    <property type="match status" value="1"/>
</dbReference>
<accession>A0A830FLH7</accession>
<feature type="domain" description="Tyr recombinase" evidence="5">
    <location>
        <begin position="114"/>
        <end position="330"/>
    </location>
</feature>
<dbReference type="OrthoDB" id="198497at2157"/>
<keyword evidence="8" id="KW-1185">Reference proteome</keyword>
<keyword evidence="2" id="KW-0233">DNA recombination</keyword>
<dbReference type="GO" id="GO:0015074">
    <property type="term" value="P:DNA integration"/>
    <property type="evidence" value="ECO:0007669"/>
    <property type="project" value="InterPro"/>
</dbReference>
<dbReference type="InterPro" id="IPR011010">
    <property type="entry name" value="DNA_brk_join_enz"/>
</dbReference>
<keyword evidence="1 3" id="KW-0238">DNA-binding</keyword>
<evidence type="ECO:0000256" key="1">
    <source>
        <dbReference type="ARBA" id="ARBA00023125"/>
    </source>
</evidence>
<dbReference type="AlphaFoldDB" id="A0A830FLH7"/>
<reference evidence="7" key="1">
    <citation type="journal article" date="2014" name="Int. J. Syst. Evol. Microbiol.">
        <title>Complete genome sequence of Corynebacterium casei LMG S-19264T (=DSM 44701T), isolated from a smear-ripened cheese.</title>
        <authorList>
            <consortium name="US DOE Joint Genome Institute (JGI-PGF)"/>
            <person name="Walter F."/>
            <person name="Albersmeier A."/>
            <person name="Kalinowski J."/>
            <person name="Ruckert C."/>
        </authorList>
    </citation>
    <scope>NUCLEOTIDE SEQUENCE</scope>
    <source>
        <strain evidence="7">JCM 19596</strain>
    </source>
</reference>
<dbReference type="SUPFAM" id="SSF56349">
    <property type="entry name" value="DNA breaking-rejoining enzymes"/>
    <property type="match status" value="1"/>
</dbReference>
<dbReference type="Proteomes" id="UP000607197">
    <property type="component" value="Unassembled WGS sequence"/>
</dbReference>
<feature type="region of interest" description="Disordered" evidence="4">
    <location>
        <begin position="1"/>
        <end position="20"/>
    </location>
</feature>
<dbReference type="GO" id="GO:0003677">
    <property type="term" value="F:DNA binding"/>
    <property type="evidence" value="ECO:0007669"/>
    <property type="project" value="UniProtKB-UniRule"/>
</dbReference>
<evidence type="ECO:0000313" key="8">
    <source>
        <dbReference type="Proteomes" id="UP000607197"/>
    </source>
</evidence>
<dbReference type="PROSITE" id="PS51900">
    <property type="entry name" value="CB"/>
    <property type="match status" value="1"/>
</dbReference>
<dbReference type="InterPro" id="IPR044068">
    <property type="entry name" value="CB"/>
</dbReference>
<evidence type="ECO:0000256" key="4">
    <source>
        <dbReference type="SAM" id="MobiDB-lite"/>
    </source>
</evidence>
<comment type="caution">
    <text evidence="7">The sequence shown here is derived from an EMBL/GenBank/DDBJ whole genome shotgun (WGS) entry which is preliminary data.</text>
</comment>
<evidence type="ECO:0000256" key="3">
    <source>
        <dbReference type="PROSITE-ProRule" id="PRU01248"/>
    </source>
</evidence>
<gene>
    <name evidence="7" type="ORF">GCM10009039_15330</name>
</gene>
<dbReference type="RefSeq" id="WP_188977587.1">
    <property type="nucleotide sequence ID" value="NZ_BMPG01000002.1"/>
</dbReference>
<dbReference type="GO" id="GO:0006310">
    <property type="term" value="P:DNA recombination"/>
    <property type="evidence" value="ECO:0007669"/>
    <property type="project" value="UniProtKB-KW"/>
</dbReference>
<name>A0A830FLH7_9EURY</name>
<dbReference type="EMBL" id="BMPG01000002">
    <property type="protein sequence ID" value="GGL58051.1"/>
    <property type="molecule type" value="Genomic_DNA"/>
</dbReference>
<dbReference type="InterPro" id="IPR002104">
    <property type="entry name" value="Integrase_catalytic"/>
</dbReference>
<dbReference type="InterPro" id="IPR013762">
    <property type="entry name" value="Integrase-like_cat_sf"/>
</dbReference>
<dbReference type="CDD" id="cd00397">
    <property type="entry name" value="DNA_BRE_C"/>
    <property type="match status" value="1"/>
</dbReference>
<organism evidence="7 8">
    <name type="scientific">Halocalculus aciditolerans</name>
    <dbReference type="NCBI Taxonomy" id="1383812"/>
    <lineage>
        <taxon>Archaea</taxon>
        <taxon>Methanobacteriati</taxon>
        <taxon>Methanobacteriota</taxon>
        <taxon>Stenosarchaea group</taxon>
        <taxon>Halobacteria</taxon>
        <taxon>Halobacteriales</taxon>
        <taxon>Halobacteriaceae</taxon>
        <taxon>Halocalculus</taxon>
    </lineage>
</organism>
<sequence length="341" mass="39520">MNPEDLTPREAVNRYVDRRRPESTDHSAKTYWYRLKQFVEWCEENGIERVSELSGWTFENYETARAGDGVANVTLNGEMGDVRLFVRYLERIEAVDEGLSEKVHVPSVSPDEESSDVKLDTPEARALLSYYQRYEHGSRRHVLLAILWDTGCRLGALRGLDVRDYHRDEQYLSFRHRPDAETPLKKKSMGERPVAIMDDTAAAINAYLTSDDRWETHDEHGREPLLSSRQGRPSQNTVRVWTYLATLPCIHTECPHGRDPDDCQFTERNHASKCPSSRSPHQVRTGSVTWQLDRGIPPEVVAERVNASVATIKKHYDKATARERMEHRRRHYVDNLDLYEE</sequence>
<protein>
    <submittedName>
        <fullName evidence="7">Integrase</fullName>
    </submittedName>
</protein>
<evidence type="ECO:0000313" key="7">
    <source>
        <dbReference type="EMBL" id="GGL58051.1"/>
    </source>
</evidence>
<reference evidence="7" key="2">
    <citation type="submission" date="2020-09" db="EMBL/GenBank/DDBJ databases">
        <authorList>
            <person name="Sun Q."/>
            <person name="Ohkuma M."/>
        </authorList>
    </citation>
    <scope>NUCLEOTIDE SEQUENCE</scope>
    <source>
        <strain evidence="7">JCM 19596</strain>
    </source>
</reference>
<evidence type="ECO:0000259" key="5">
    <source>
        <dbReference type="PROSITE" id="PS51898"/>
    </source>
</evidence>
<dbReference type="InterPro" id="IPR010998">
    <property type="entry name" value="Integrase_recombinase_N"/>
</dbReference>
<feature type="domain" description="Core-binding (CB)" evidence="6">
    <location>
        <begin position="6"/>
        <end position="90"/>
    </location>
</feature>
<evidence type="ECO:0000259" key="6">
    <source>
        <dbReference type="PROSITE" id="PS51900"/>
    </source>
</evidence>
<dbReference type="Gene3D" id="1.10.443.10">
    <property type="entry name" value="Intergrase catalytic core"/>
    <property type="match status" value="1"/>
</dbReference>